<evidence type="ECO:0000313" key="3">
    <source>
        <dbReference type="Proteomes" id="UP000676853"/>
    </source>
</evidence>
<dbReference type="Proteomes" id="UP000676853">
    <property type="component" value="Unassembled WGS sequence"/>
</dbReference>
<dbReference type="EMBL" id="JAGXOE010000034">
    <property type="protein sequence ID" value="MBS4102441.1"/>
    <property type="molecule type" value="Genomic_DNA"/>
</dbReference>
<comment type="caution">
    <text evidence="2">The sequence shown here is derived from an EMBL/GenBank/DDBJ whole genome shotgun (WGS) entry which is preliminary data.</text>
</comment>
<keyword evidence="2" id="KW-0378">Hydrolase</keyword>
<organism evidence="2 3">
    <name type="scientific">Tsukamurella paurometabola</name>
    <name type="common">Corynebacterium paurometabolum</name>
    <dbReference type="NCBI Taxonomy" id="2061"/>
    <lineage>
        <taxon>Bacteria</taxon>
        <taxon>Bacillati</taxon>
        <taxon>Actinomycetota</taxon>
        <taxon>Actinomycetes</taxon>
        <taxon>Mycobacteriales</taxon>
        <taxon>Tsukamurellaceae</taxon>
        <taxon>Tsukamurella</taxon>
    </lineage>
</organism>
<keyword evidence="3" id="KW-1185">Reference proteome</keyword>
<dbReference type="GO" id="GO:0004519">
    <property type="term" value="F:endonuclease activity"/>
    <property type="evidence" value="ECO:0007669"/>
    <property type="project" value="UniProtKB-KW"/>
</dbReference>
<dbReference type="Gene3D" id="1.10.30.50">
    <property type="match status" value="1"/>
</dbReference>
<dbReference type="Pfam" id="PF01844">
    <property type="entry name" value="HNH"/>
    <property type="match status" value="1"/>
</dbReference>
<name>A0ABS5NDV2_TSUPA</name>
<proteinExistence type="predicted"/>
<reference evidence="2 3" key="1">
    <citation type="submission" date="2021-04" db="EMBL/GenBank/DDBJ databases">
        <title>Whole genome sequence analysis of a thiophenic sulfur metabolizing bacteria.</title>
        <authorList>
            <person name="Akhtar N."/>
            <person name="Akram J."/>
            <person name="Aslam A."/>
        </authorList>
    </citation>
    <scope>NUCLEOTIDE SEQUENCE [LARGE SCALE GENOMIC DNA]</scope>
    <source>
        <strain evidence="2 3">3OW</strain>
    </source>
</reference>
<dbReference type="SMART" id="SM00507">
    <property type="entry name" value="HNHc"/>
    <property type="match status" value="1"/>
</dbReference>
<evidence type="ECO:0000313" key="2">
    <source>
        <dbReference type="EMBL" id="MBS4102441.1"/>
    </source>
</evidence>
<protein>
    <submittedName>
        <fullName evidence="2">HNH endonuclease</fullName>
    </submittedName>
</protein>
<sequence length="119" mass="14186">MLQNRDRMKQWHTAHREANRERYRESVRRRRYHTRKKIDPRLIELKVSMYGGKCWICQAAPYRHLDHVKPISQGGQHILSNLRPACAKCNRAKASLWPWPQVLSMVNSVRQQESTLEVI</sequence>
<dbReference type="InterPro" id="IPR002711">
    <property type="entry name" value="HNH"/>
</dbReference>
<accession>A0ABS5NDV2</accession>
<evidence type="ECO:0000259" key="1">
    <source>
        <dbReference type="SMART" id="SM00507"/>
    </source>
</evidence>
<gene>
    <name evidence="2" type="ORF">KFZ73_14485</name>
</gene>
<keyword evidence="2" id="KW-0540">Nuclease</keyword>
<keyword evidence="2" id="KW-0255">Endonuclease</keyword>
<dbReference type="InterPro" id="IPR003615">
    <property type="entry name" value="HNH_nuc"/>
</dbReference>
<dbReference type="CDD" id="cd00085">
    <property type="entry name" value="HNHc"/>
    <property type="match status" value="1"/>
</dbReference>
<feature type="domain" description="HNH nuclease" evidence="1">
    <location>
        <begin position="42"/>
        <end position="91"/>
    </location>
</feature>